<protein>
    <submittedName>
        <fullName evidence="1">Uncharacterized protein</fullName>
    </submittedName>
</protein>
<proteinExistence type="predicted"/>
<organism evidence="1">
    <name type="scientific">marine sediment metagenome</name>
    <dbReference type="NCBI Taxonomy" id="412755"/>
    <lineage>
        <taxon>unclassified sequences</taxon>
        <taxon>metagenomes</taxon>
        <taxon>ecological metagenomes</taxon>
    </lineage>
</organism>
<comment type="caution">
    <text evidence="1">The sequence shown here is derived from an EMBL/GenBank/DDBJ whole genome shotgun (WGS) entry which is preliminary data.</text>
</comment>
<name>A0A0F9AZS2_9ZZZZ</name>
<reference evidence="1" key="1">
    <citation type="journal article" date="2015" name="Nature">
        <title>Complex archaea that bridge the gap between prokaryotes and eukaryotes.</title>
        <authorList>
            <person name="Spang A."/>
            <person name="Saw J.H."/>
            <person name="Jorgensen S.L."/>
            <person name="Zaremba-Niedzwiedzka K."/>
            <person name="Martijn J."/>
            <person name="Lind A.E."/>
            <person name="van Eijk R."/>
            <person name="Schleper C."/>
            <person name="Guy L."/>
            <person name="Ettema T.J."/>
        </authorList>
    </citation>
    <scope>NUCLEOTIDE SEQUENCE</scope>
</reference>
<evidence type="ECO:0000313" key="1">
    <source>
        <dbReference type="EMBL" id="KKL14895.1"/>
    </source>
</evidence>
<sequence length="94" mass="11071">MNKGSVRHKRIENLKWCWVCQQYKDISNFCADHHQSGGLASLCKDCNGLYQKPYQADYYLRHREELLPKHNVTARLSYLRKSSKGSREQVEPTQ</sequence>
<gene>
    <name evidence="1" type="ORF">LCGC14_2511040</name>
</gene>
<dbReference type="AlphaFoldDB" id="A0A0F9AZS2"/>
<accession>A0A0F9AZS2</accession>
<dbReference type="EMBL" id="LAZR01040275">
    <property type="protein sequence ID" value="KKL14895.1"/>
    <property type="molecule type" value="Genomic_DNA"/>
</dbReference>